<sequence length="376" mass="40592">MPLSCSPSRRGGRGSFCLLCSPPHPAPARGSWHGVPSPLPLAQGCLLLSTLNHTPITKARPHCQPISSLGNSTFPWGPGSDWLKCLSVSGHPARMQQEYWGRDHQSGGGVTFSINKMHPPSKKVGGGGSRNTTRPWGPTGVGRAARRVGESLPPPPARCCSCKHVSFHVCFPFSHCGHYRLLFTEILQGSGVLQPSGLHTPFSVCPSACGKRACTENNECCHPECLGSCHAPDNATACVACRHYFHKGECVPACPPDTYRFEGWRCVDRDACANIPSAESGDSEGFVIHDGECMQECPSGFIRNGTQSMYCIPCEGPCPKVCGEEEKKTKTIDSVTSAQMLQGCTIFKGNLLINIRRGSKYCTLLDKWLDSLVSFC</sequence>
<proteinExistence type="predicted"/>
<protein>
    <submittedName>
        <fullName evidence="3">Uncharacterized protein LOC109687532</fullName>
    </submittedName>
</protein>
<organism evidence="3">
    <name type="scientific">Castor canadensis</name>
    <name type="common">American beaver</name>
    <dbReference type="NCBI Taxonomy" id="51338"/>
    <lineage>
        <taxon>Eukaryota</taxon>
        <taxon>Metazoa</taxon>
        <taxon>Chordata</taxon>
        <taxon>Craniata</taxon>
        <taxon>Vertebrata</taxon>
        <taxon>Euteleostomi</taxon>
        <taxon>Mammalia</taxon>
        <taxon>Eutheria</taxon>
        <taxon>Euarchontoglires</taxon>
        <taxon>Glires</taxon>
        <taxon>Rodentia</taxon>
        <taxon>Castorimorpha</taxon>
        <taxon>Castoridae</taxon>
        <taxon>Castor</taxon>
    </lineage>
</organism>
<name>A0A8B7UNV5_CASCN</name>
<feature type="region of interest" description="Disordered" evidence="1">
    <location>
        <begin position="118"/>
        <end position="141"/>
    </location>
</feature>
<evidence type="ECO:0000256" key="1">
    <source>
        <dbReference type="SAM" id="MobiDB-lite"/>
    </source>
</evidence>
<dbReference type="Gene3D" id="2.10.220.10">
    <property type="entry name" value="Hormone Receptor, Insulin-like Growth Factor Receptor 1, Chain A, domain 2"/>
    <property type="match status" value="1"/>
</dbReference>
<dbReference type="FunFam" id="2.10.220.10:FF:000007">
    <property type="entry name" value="Tyrosine-protein kinase receptor"/>
    <property type="match status" value="1"/>
</dbReference>
<dbReference type="InterPro" id="IPR009030">
    <property type="entry name" value="Growth_fac_rcpt_cys_sf"/>
</dbReference>
<dbReference type="CDD" id="cd00064">
    <property type="entry name" value="FU"/>
    <property type="match status" value="1"/>
</dbReference>
<accession>A0A8B7UNV5</accession>
<evidence type="ECO:0000259" key="2">
    <source>
        <dbReference type="Pfam" id="PF00757"/>
    </source>
</evidence>
<dbReference type="Pfam" id="PF00757">
    <property type="entry name" value="Furin-like"/>
    <property type="match status" value="1"/>
</dbReference>
<dbReference type="RefSeq" id="XP_020021027.1">
    <property type="nucleotide sequence ID" value="XM_020165438.1"/>
</dbReference>
<dbReference type="SUPFAM" id="SSF57184">
    <property type="entry name" value="Growth factor receptor domain"/>
    <property type="match status" value="1"/>
</dbReference>
<feature type="domain" description="Furin-like cysteine-rich" evidence="2">
    <location>
        <begin position="203"/>
        <end position="322"/>
    </location>
</feature>
<dbReference type="InterPro" id="IPR006211">
    <property type="entry name" value="Furin-like_Cys-rich_dom"/>
</dbReference>
<evidence type="ECO:0000313" key="3">
    <source>
        <dbReference type="RefSeq" id="XP_020021027.1"/>
    </source>
</evidence>
<dbReference type="InterPro" id="IPR036941">
    <property type="entry name" value="Rcpt_L-dom_sf"/>
</dbReference>
<dbReference type="AlphaFoldDB" id="A0A8B7UNV5"/>
<dbReference type="OrthoDB" id="5809444at2759"/>
<dbReference type="SMART" id="SM00261">
    <property type="entry name" value="FU"/>
    <property type="match status" value="1"/>
</dbReference>
<dbReference type="KEGG" id="ccan:109687532"/>
<reference evidence="3" key="1">
    <citation type="submission" date="2025-08" db="UniProtKB">
        <authorList>
            <consortium name="RefSeq"/>
        </authorList>
    </citation>
    <scope>IDENTIFICATION</scope>
    <source>
        <tissue evidence="3">Leukocyte</tissue>
    </source>
</reference>
<dbReference type="SUPFAM" id="SSF52058">
    <property type="entry name" value="L domain-like"/>
    <property type="match status" value="1"/>
</dbReference>
<dbReference type="InterPro" id="IPR006212">
    <property type="entry name" value="Furin_repeat"/>
</dbReference>
<gene>
    <name evidence="3" type="primary">LOC109687532</name>
</gene>
<dbReference type="Gene3D" id="3.80.20.20">
    <property type="entry name" value="Receptor L-domain"/>
    <property type="match status" value="2"/>
</dbReference>